<dbReference type="AlphaFoldDB" id="A0A9W8Z4A8"/>
<evidence type="ECO:0000313" key="2">
    <source>
        <dbReference type="EMBL" id="KAJ4398880.1"/>
    </source>
</evidence>
<proteinExistence type="predicted"/>
<dbReference type="OrthoDB" id="5376804at2759"/>
<keyword evidence="1" id="KW-0472">Membrane</keyword>
<dbReference type="EMBL" id="JAPEVA010000118">
    <property type="protein sequence ID" value="KAJ4398880.1"/>
    <property type="molecule type" value="Genomic_DNA"/>
</dbReference>
<dbReference type="PANTHER" id="PTHR35394">
    <property type="entry name" value="DUF3176 DOMAIN-CONTAINING PROTEIN"/>
    <property type="match status" value="1"/>
</dbReference>
<comment type="caution">
    <text evidence="2">The sequence shown here is derived from an EMBL/GenBank/DDBJ whole genome shotgun (WGS) entry which is preliminary data.</text>
</comment>
<evidence type="ECO:0000313" key="3">
    <source>
        <dbReference type="Proteomes" id="UP001140510"/>
    </source>
</evidence>
<organism evidence="2 3">
    <name type="scientific">Didymella pomorum</name>
    <dbReference type="NCBI Taxonomy" id="749634"/>
    <lineage>
        <taxon>Eukaryota</taxon>
        <taxon>Fungi</taxon>
        <taxon>Dikarya</taxon>
        <taxon>Ascomycota</taxon>
        <taxon>Pezizomycotina</taxon>
        <taxon>Dothideomycetes</taxon>
        <taxon>Pleosporomycetidae</taxon>
        <taxon>Pleosporales</taxon>
        <taxon>Pleosporineae</taxon>
        <taxon>Didymellaceae</taxon>
        <taxon>Didymella</taxon>
    </lineage>
</organism>
<dbReference type="Proteomes" id="UP001140510">
    <property type="component" value="Unassembled WGS sequence"/>
</dbReference>
<reference evidence="2" key="1">
    <citation type="submission" date="2022-10" db="EMBL/GenBank/DDBJ databases">
        <title>Tapping the CABI collections for fungal endophytes: first genome assemblies for Collariella, Neodidymelliopsis, Ascochyta clinopodiicola, Didymella pomorum, Didymosphaeria variabile, Neocosmospora piperis and Neocucurbitaria cava.</title>
        <authorList>
            <person name="Hill R."/>
        </authorList>
    </citation>
    <scope>NUCLEOTIDE SEQUENCE</scope>
    <source>
        <strain evidence="2">IMI 355091</strain>
    </source>
</reference>
<sequence length="369" mass="41555">MQLELGTNGMEDMARGLLKAQSNLNMSEASGEPTISAIRVIDKFAPKYAAHQCSIRPCVKTYAARIHKGLSTETTETEYIIERSTRTGDYYAGNYQVADLTCTIDTNMGYNLQVGQRWTTWDVMLYPNETKTIMLYPEGFTGTCEHVTKDRVDEYCKREQNNAQATSSYFMSELAVVNLSPRVFYNLFQNEVVEYGDFSPRALFGSDSSLAMFHAGSGNGTLKDMSGFFKSITETMTVHIREHGVAGRSNPARGLIHCNTVCVKVRWTWVTYPAAVILLTLLFLGWVVVRAREDQMRLQKKWADAPYPFCDFKSSVLALLFHGLDKDSLDRMADAGSTNRAKELKRLSKNTKVQLVPTDQGWKLSTTDR</sequence>
<evidence type="ECO:0000256" key="1">
    <source>
        <dbReference type="SAM" id="Phobius"/>
    </source>
</evidence>
<feature type="transmembrane region" description="Helical" evidence="1">
    <location>
        <begin position="267"/>
        <end position="289"/>
    </location>
</feature>
<keyword evidence="3" id="KW-1185">Reference proteome</keyword>
<keyword evidence="1" id="KW-0812">Transmembrane</keyword>
<accession>A0A9W8Z4A8</accession>
<dbReference type="PANTHER" id="PTHR35394:SF5">
    <property type="entry name" value="DUF3176 DOMAIN-CONTAINING PROTEIN"/>
    <property type="match status" value="1"/>
</dbReference>
<keyword evidence="1" id="KW-1133">Transmembrane helix</keyword>
<gene>
    <name evidence="2" type="ORF">N0V91_009833</name>
</gene>
<name>A0A9W8Z4A8_9PLEO</name>
<protein>
    <submittedName>
        <fullName evidence="2">Uncharacterized protein</fullName>
    </submittedName>
</protein>